<dbReference type="EnsemblPlants" id="evm.model.05.515">
    <property type="protein sequence ID" value="cds.evm.model.05.515"/>
    <property type="gene ID" value="evm.TU.05.515"/>
</dbReference>
<dbReference type="Proteomes" id="UP000596661">
    <property type="component" value="Chromosome 5"/>
</dbReference>
<dbReference type="EMBL" id="UZAU01000426">
    <property type="status" value="NOT_ANNOTATED_CDS"/>
    <property type="molecule type" value="Genomic_DNA"/>
</dbReference>
<sequence length="92" mass="9973">MVSVENTLTASMVRPSTCSQDGVPPSTNEHTQAKSHLDATFAPVVNDSVAPRKIPPSRSRSQNVEDIVKPIQSSPDPPASDLRQTVIPRRRS</sequence>
<name>A0A803PQQ7_CANSA</name>
<evidence type="ECO:0000313" key="2">
    <source>
        <dbReference type="EnsemblPlants" id="cds.evm.model.05.515"/>
    </source>
</evidence>
<keyword evidence="3" id="KW-1185">Reference proteome</keyword>
<accession>A0A803PQQ7</accession>
<evidence type="ECO:0000313" key="3">
    <source>
        <dbReference type="Proteomes" id="UP000596661"/>
    </source>
</evidence>
<dbReference type="Gramene" id="evm.model.05.515">
    <property type="protein sequence ID" value="cds.evm.model.05.515"/>
    <property type="gene ID" value="evm.TU.05.515"/>
</dbReference>
<feature type="compositionally biased region" description="Polar residues" evidence="1">
    <location>
        <begin position="1"/>
        <end position="30"/>
    </location>
</feature>
<dbReference type="AlphaFoldDB" id="A0A803PQQ7"/>
<reference evidence="2" key="1">
    <citation type="submission" date="2018-11" db="EMBL/GenBank/DDBJ databases">
        <authorList>
            <person name="Grassa J C."/>
        </authorList>
    </citation>
    <scope>NUCLEOTIDE SEQUENCE [LARGE SCALE GENOMIC DNA]</scope>
</reference>
<proteinExistence type="predicted"/>
<evidence type="ECO:0000256" key="1">
    <source>
        <dbReference type="SAM" id="MobiDB-lite"/>
    </source>
</evidence>
<organism evidence="2 3">
    <name type="scientific">Cannabis sativa</name>
    <name type="common">Hemp</name>
    <name type="synonym">Marijuana</name>
    <dbReference type="NCBI Taxonomy" id="3483"/>
    <lineage>
        <taxon>Eukaryota</taxon>
        <taxon>Viridiplantae</taxon>
        <taxon>Streptophyta</taxon>
        <taxon>Embryophyta</taxon>
        <taxon>Tracheophyta</taxon>
        <taxon>Spermatophyta</taxon>
        <taxon>Magnoliopsida</taxon>
        <taxon>eudicotyledons</taxon>
        <taxon>Gunneridae</taxon>
        <taxon>Pentapetalae</taxon>
        <taxon>rosids</taxon>
        <taxon>fabids</taxon>
        <taxon>Rosales</taxon>
        <taxon>Cannabaceae</taxon>
        <taxon>Cannabis</taxon>
    </lineage>
</organism>
<reference evidence="2" key="2">
    <citation type="submission" date="2021-03" db="UniProtKB">
        <authorList>
            <consortium name="EnsemblPlants"/>
        </authorList>
    </citation>
    <scope>IDENTIFICATION</scope>
</reference>
<feature type="region of interest" description="Disordered" evidence="1">
    <location>
        <begin position="1"/>
        <end position="92"/>
    </location>
</feature>
<protein>
    <submittedName>
        <fullName evidence="2">Uncharacterized protein</fullName>
    </submittedName>
</protein>